<evidence type="ECO:0000313" key="2">
    <source>
        <dbReference type="EMBL" id="MDQ0429097.1"/>
    </source>
</evidence>
<dbReference type="InterPro" id="IPR025711">
    <property type="entry name" value="PepSY"/>
</dbReference>
<dbReference type="EMBL" id="JAUSWB010000004">
    <property type="protein sequence ID" value="MDQ0429097.1"/>
    <property type="molecule type" value="Genomic_DNA"/>
</dbReference>
<evidence type="ECO:0000259" key="1">
    <source>
        <dbReference type="Pfam" id="PF03413"/>
    </source>
</evidence>
<dbReference type="RefSeq" id="WP_308787219.1">
    <property type="nucleotide sequence ID" value="NZ_JAUSWB010000004.1"/>
</dbReference>
<feature type="domain" description="PepSY" evidence="1">
    <location>
        <begin position="95"/>
        <end position="149"/>
    </location>
</feature>
<proteinExistence type="predicted"/>
<dbReference type="Gene3D" id="3.10.450.40">
    <property type="match status" value="2"/>
</dbReference>
<dbReference type="Proteomes" id="UP001241988">
    <property type="component" value="Unassembled WGS sequence"/>
</dbReference>
<accession>A0ABU0GX38</accession>
<evidence type="ECO:0000313" key="3">
    <source>
        <dbReference type="Proteomes" id="UP001241988"/>
    </source>
</evidence>
<gene>
    <name evidence="2" type="ORF">QOZ98_001924</name>
</gene>
<organism evidence="2 3">
    <name type="scientific">Planomicrobium stackebrandtii</name>
    <dbReference type="NCBI Taxonomy" id="253160"/>
    <lineage>
        <taxon>Bacteria</taxon>
        <taxon>Bacillati</taxon>
        <taxon>Bacillota</taxon>
        <taxon>Bacilli</taxon>
        <taxon>Bacillales</taxon>
        <taxon>Caryophanaceae</taxon>
        <taxon>Planomicrobium</taxon>
    </lineage>
</organism>
<sequence length="239" mass="26392">MRKWMLMASATILFGVAVLAFVLFPRTSPEVTADQANETVISLYGGEVEQTTESGDAYRVEFKRPDGRYLALVNRQNGQVETMELLEKTEAAKEVTEQQAGEIALEQAAGTIDSVAYNEERNEYDVKVKEETQLSTVVLSAATGEVRKISQEAVEASAPVNEPVPEPEPEPDRVITRDEAIVLAQETLSGEAQEAEFVQTADGGYYLVEIENDQTDQEATIQIHAIRGDTMSVEWDEDD</sequence>
<reference evidence="2 3" key="1">
    <citation type="submission" date="2023-07" db="EMBL/GenBank/DDBJ databases">
        <title>Genomic Encyclopedia of Type Strains, Phase IV (KMG-IV): sequencing the most valuable type-strain genomes for metagenomic binning, comparative biology and taxonomic classification.</title>
        <authorList>
            <person name="Goeker M."/>
        </authorList>
    </citation>
    <scope>NUCLEOTIDE SEQUENCE [LARGE SCALE GENOMIC DNA]</scope>
    <source>
        <strain evidence="2 3">DSM 16419</strain>
    </source>
</reference>
<comment type="caution">
    <text evidence="2">The sequence shown here is derived from an EMBL/GenBank/DDBJ whole genome shotgun (WGS) entry which is preliminary data.</text>
</comment>
<name>A0ABU0GX38_9BACL</name>
<dbReference type="Pfam" id="PF03413">
    <property type="entry name" value="PepSY"/>
    <property type="match status" value="1"/>
</dbReference>
<keyword evidence="3" id="KW-1185">Reference proteome</keyword>
<protein>
    <submittedName>
        <fullName evidence="2">Membrane protein YkoI</fullName>
    </submittedName>
</protein>